<evidence type="ECO:0000256" key="2">
    <source>
        <dbReference type="SAM" id="Phobius"/>
    </source>
</evidence>
<reference evidence="4" key="1">
    <citation type="journal article" date="2013" name="Genome Announc.">
        <title>Draft genome sequence of the ascomycete Phaeoacremonium aleophilum strain UCR-PA7, a causal agent of the esca disease complex in grapevines.</title>
        <authorList>
            <person name="Blanco-Ulate B."/>
            <person name="Rolshausen P."/>
            <person name="Cantu D."/>
        </authorList>
    </citation>
    <scope>NUCLEOTIDE SEQUENCE [LARGE SCALE GENOMIC DNA]</scope>
    <source>
        <strain evidence="4">UCR-PA7</strain>
    </source>
</reference>
<sequence length="85" mass="9412">MSPWHWWNVRTSLGGGRRGTGRDRIESISWAIVAVGVITFIGAVWKAISVLSARALEKASERVVDVQGDDDADEEGEETETRKDK</sequence>
<organism evidence="3 4">
    <name type="scientific">Phaeoacremonium minimum (strain UCR-PA7)</name>
    <name type="common">Esca disease fungus</name>
    <name type="synonym">Togninia minima</name>
    <dbReference type="NCBI Taxonomy" id="1286976"/>
    <lineage>
        <taxon>Eukaryota</taxon>
        <taxon>Fungi</taxon>
        <taxon>Dikarya</taxon>
        <taxon>Ascomycota</taxon>
        <taxon>Pezizomycotina</taxon>
        <taxon>Sordariomycetes</taxon>
        <taxon>Sordariomycetidae</taxon>
        <taxon>Togniniales</taxon>
        <taxon>Togniniaceae</taxon>
        <taxon>Phaeoacremonium</taxon>
    </lineage>
</organism>
<dbReference type="EMBL" id="KB932817">
    <property type="protein sequence ID" value="EOO03652.1"/>
    <property type="molecule type" value="Genomic_DNA"/>
</dbReference>
<dbReference type="GeneID" id="19329825"/>
<proteinExistence type="predicted"/>
<feature type="region of interest" description="Disordered" evidence="1">
    <location>
        <begin position="61"/>
        <end position="85"/>
    </location>
</feature>
<evidence type="ECO:0000313" key="3">
    <source>
        <dbReference type="EMBL" id="EOO03652.1"/>
    </source>
</evidence>
<keyword evidence="2" id="KW-0812">Transmembrane</keyword>
<dbReference type="Proteomes" id="UP000014074">
    <property type="component" value="Unassembled WGS sequence"/>
</dbReference>
<dbReference type="AlphaFoldDB" id="R8BWD5"/>
<name>R8BWD5_PHAM7</name>
<dbReference type="eggNOG" id="ENOG502S6DH">
    <property type="taxonomic scope" value="Eukaryota"/>
</dbReference>
<evidence type="ECO:0000313" key="4">
    <source>
        <dbReference type="Proteomes" id="UP000014074"/>
    </source>
</evidence>
<keyword evidence="2" id="KW-0472">Membrane</keyword>
<feature type="transmembrane region" description="Helical" evidence="2">
    <location>
        <begin position="28"/>
        <end position="48"/>
    </location>
</feature>
<evidence type="ECO:0000256" key="1">
    <source>
        <dbReference type="SAM" id="MobiDB-lite"/>
    </source>
</evidence>
<dbReference type="KEGG" id="tmn:UCRPA7_894"/>
<gene>
    <name evidence="3" type="ORF">UCRPA7_894</name>
</gene>
<keyword evidence="4" id="KW-1185">Reference proteome</keyword>
<dbReference type="OrthoDB" id="264354at2759"/>
<dbReference type="RefSeq" id="XP_007911676.1">
    <property type="nucleotide sequence ID" value="XM_007913485.1"/>
</dbReference>
<keyword evidence="2" id="KW-1133">Transmembrane helix</keyword>
<feature type="compositionally biased region" description="Acidic residues" evidence="1">
    <location>
        <begin position="67"/>
        <end position="78"/>
    </location>
</feature>
<accession>R8BWD5</accession>
<dbReference type="HOGENOM" id="CLU_2514219_0_0_1"/>
<protein>
    <submittedName>
        <fullName evidence="3">Putative ring finger domain protein</fullName>
    </submittedName>
</protein>